<evidence type="ECO:0000256" key="22">
    <source>
        <dbReference type="ARBA" id="ARBA00048173"/>
    </source>
</evidence>
<evidence type="ECO:0000256" key="11">
    <source>
        <dbReference type="ARBA" id="ARBA00022759"/>
    </source>
</evidence>
<evidence type="ECO:0000256" key="23">
    <source>
        <dbReference type="ARBA" id="ARBA00049244"/>
    </source>
</evidence>
<proteinExistence type="predicted"/>
<dbReference type="SUPFAM" id="SSF57756">
    <property type="entry name" value="Retrovirus zinc finger-like domains"/>
    <property type="match status" value="1"/>
</dbReference>
<dbReference type="GO" id="GO:0008270">
    <property type="term" value="F:zinc ion binding"/>
    <property type="evidence" value="ECO:0007669"/>
    <property type="project" value="InterPro"/>
</dbReference>
<evidence type="ECO:0000256" key="5">
    <source>
        <dbReference type="ARBA" id="ARBA00022670"/>
    </source>
</evidence>
<dbReference type="InterPro" id="IPR039537">
    <property type="entry name" value="Retrotran_Ty1/copia-like"/>
</dbReference>
<keyword evidence="11" id="KW-0255">Endonuclease</keyword>
<dbReference type="InterPro" id="IPR001878">
    <property type="entry name" value="Znf_CCHC"/>
</dbReference>
<keyword evidence="8" id="KW-0479">Metal-binding</keyword>
<comment type="catalytic activity">
    <reaction evidence="22">
        <text>DNA(n) + a 2'-deoxyribonucleoside 5'-triphosphate = DNA(n+1) + diphosphate</text>
        <dbReference type="Rhea" id="RHEA:22508"/>
        <dbReference type="Rhea" id="RHEA-COMP:17339"/>
        <dbReference type="Rhea" id="RHEA-COMP:17340"/>
        <dbReference type="ChEBI" id="CHEBI:33019"/>
        <dbReference type="ChEBI" id="CHEBI:61560"/>
        <dbReference type="ChEBI" id="CHEBI:173112"/>
        <dbReference type="EC" id="2.7.7.49"/>
    </reaction>
</comment>
<feature type="region of interest" description="Disordered" evidence="24">
    <location>
        <begin position="2627"/>
        <end position="2664"/>
    </location>
</feature>
<dbReference type="Pfam" id="PF00361">
    <property type="entry name" value="Proton_antipo_M"/>
    <property type="match status" value="1"/>
</dbReference>
<evidence type="ECO:0000256" key="8">
    <source>
        <dbReference type="ARBA" id="ARBA00022723"/>
    </source>
</evidence>
<comment type="catalytic activity">
    <reaction evidence="23">
        <text>DNA(n) + a 2'-deoxyribonucleoside 5'-triphosphate = DNA(n+1) + diphosphate</text>
        <dbReference type="Rhea" id="RHEA:22508"/>
        <dbReference type="Rhea" id="RHEA-COMP:17339"/>
        <dbReference type="Rhea" id="RHEA-COMP:17340"/>
        <dbReference type="ChEBI" id="CHEBI:33019"/>
        <dbReference type="ChEBI" id="CHEBI:61560"/>
        <dbReference type="ChEBI" id="CHEBI:173112"/>
        <dbReference type="EC" id="2.7.7.7"/>
    </reaction>
</comment>
<feature type="domain" description="Integrase catalytic" evidence="25">
    <location>
        <begin position="3498"/>
        <end position="3674"/>
    </location>
</feature>
<keyword evidence="18" id="KW-0808">Transferase</keyword>
<dbReference type="GO" id="GO:0003723">
    <property type="term" value="F:RNA binding"/>
    <property type="evidence" value="ECO:0007669"/>
    <property type="project" value="UniProtKB-KW"/>
</dbReference>
<keyword evidence="3" id="KW-1188">Viral release from host cell</keyword>
<keyword evidence="17" id="KW-0695">RNA-directed DNA polymerase</keyword>
<dbReference type="Proteomes" id="UP000249464">
    <property type="component" value="Unassembled WGS sequence"/>
</dbReference>
<feature type="region of interest" description="Disordered" evidence="24">
    <location>
        <begin position="859"/>
        <end position="901"/>
    </location>
</feature>
<evidence type="ECO:0000256" key="15">
    <source>
        <dbReference type="ARBA" id="ARBA00022884"/>
    </source>
</evidence>
<dbReference type="Gene3D" id="3.30.420.10">
    <property type="entry name" value="Ribonuclease H-like superfamily/Ribonuclease H"/>
    <property type="match status" value="5"/>
</dbReference>
<dbReference type="InterPro" id="IPR012337">
    <property type="entry name" value="RNaseH-like_sf"/>
</dbReference>
<feature type="domain" description="Integrase catalytic" evidence="25">
    <location>
        <begin position="601"/>
        <end position="770"/>
    </location>
</feature>
<keyword evidence="6" id="KW-0548">Nucleotidyltransferase</keyword>
<dbReference type="PANTHER" id="PTHR42648">
    <property type="entry name" value="TRANSPOSASE, PUTATIVE-RELATED"/>
    <property type="match status" value="1"/>
</dbReference>
<keyword evidence="5" id="KW-0645">Protease</keyword>
<evidence type="ECO:0000256" key="7">
    <source>
        <dbReference type="ARBA" id="ARBA00022722"/>
    </source>
</evidence>
<feature type="region of interest" description="Disordered" evidence="24">
    <location>
        <begin position="2079"/>
        <end position="2100"/>
    </location>
</feature>
<evidence type="ECO:0000259" key="25">
    <source>
        <dbReference type="PROSITE" id="PS50994"/>
    </source>
</evidence>
<evidence type="ECO:0000256" key="13">
    <source>
        <dbReference type="ARBA" id="ARBA00022840"/>
    </source>
</evidence>
<dbReference type="InterPro" id="IPR001584">
    <property type="entry name" value="Integrase_cat-core"/>
</dbReference>
<dbReference type="InterPro" id="IPR057670">
    <property type="entry name" value="SH3_retrovirus"/>
</dbReference>
<dbReference type="Pfam" id="PF07727">
    <property type="entry name" value="RVT_2"/>
    <property type="match status" value="3"/>
</dbReference>
<evidence type="ECO:0000256" key="3">
    <source>
        <dbReference type="ARBA" id="ARBA00022612"/>
    </source>
</evidence>
<keyword evidence="18" id="KW-0239">DNA-directed DNA polymerase</keyword>
<feature type="region of interest" description="Disordered" evidence="24">
    <location>
        <begin position="2572"/>
        <end position="2597"/>
    </location>
</feature>
<evidence type="ECO:0000256" key="9">
    <source>
        <dbReference type="ARBA" id="ARBA00022741"/>
    </source>
</evidence>
<evidence type="ECO:0000256" key="14">
    <source>
        <dbReference type="ARBA" id="ARBA00022842"/>
    </source>
</evidence>
<feature type="region of interest" description="Disordered" evidence="24">
    <location>
        <begin position="5750"/>
        <end position="5816"/>
    </location>
</feature>
<dbReference type="GO" id="GO:0005634">
    <property type="term" value="C:nucleus"/>
    <property type="evidence" value="ECO:0007669"/>
    <property type="project" value="UniProtKB-ARBA"/>
</dbReference>
<keyword evidence="15" id="KW-0694">RNA-binding</keyword>
<dbReference type="InterPro" id="IPR054722">
    <property type="entry name" value="PolX-like_BBD"/>
</dbReference>
<dbReference type="PROSITE" id="PS50994">
    <property type="entry name" value="INTEGRASE"/>
    <property type="match status" value="5"/>
</dbReference>
<evidence type="ECO:0000256" key="24">
    <source>
        <dbReference type="SAM" id="MobiDB-lite"/>
    </source>
</evidence>
<reference evidence="26 27" key="1">
    <citation type="submission" date="2016-11" db="EMBL/GenBank/DDBJ databases">
        <authorList>
            <person name="Jaros S."/>
            <person name="Januszkiewicz K."/>
            <person name="Wedrychowicz H."/>
        </authorList>
    </citation>
    <scope>NUCLEOTIDE SEQUENCE [LARGE SCALE GENOMIC DNA]</scope>
</reference>
<keyword evidence="19" id="KW-0917">Virion maturation</keyword>
<accession>A0A2X0N3W8</accession>
<keyword evidence="2" id="KW-0815">Transposition</keyword>
<feature type="region of interest" description="Disordered" evidence="24">
    <location>
        <begin position="5240"/>
        <end position="5263"/>
    </location>
</feature>
<keyword evidence="12" id="KW-0378">Hydrolase</keyword>
<dbReference type="GO" id="GO:0006508">
    <property type="term" value="P:proteolysis"/>
    <property type="evidence" value="ECO:0007669"/>
    <property type="project" value="UniProtKB-KW"/>
</dbReference>
<dbReference type="Gene3D" id="4.10.60.10">
    <property type="entry name" value="Zinc finger, CCHC-type"/>
    <property type="match status" value="1"/>
</dbReference>
<keyword evidence="27" id="KW-1185">Reference proteome</keyword>
<keyword evidence="7" id="KW-0540">Nuclease</keyword>
<dbReference type="SUPFAM" id="SSF56672">
    <property type="entry name" value="DNA/RNA polymerases"/>
    <property type="match status" value="3"/>
</dbReference>
<dbReference type="GO" id="GO:0015074">
    <property type="term" value="P:DNA integration"/>
    <property type="evidence" value="ECO:0007669"/>
    <property type="project" value="UniProtKB-KW"/>
</dbReference>
<evidence type="ECO:0000256" key="10">
    <source>
        <dbReference type="ARBA" id="ARBA00022750"/>
    </source>
</evidence>
<dbReference type="SUPFAM" id="SSF53098">
    <property type="entry name" value="Ribonuclease H-like"/>
    <property type="match status" value="5"/>
</dbReference>
<dbReference type="EMBL" id="FQNC01000046">
    <property type="protein sequence ID" value="SGY70361.1"/>
    <property type="molecule type" value="Genomic_DNA"/>
</dbReference>
<evidence type="ECO:0000256" key="6">
    <source>
        <dbReference type="ARBA" id="ARBA00022695"/>
    </source>
</evidence>
<dbReference type="GO" id="GO:0004519">
    <property type="term" value="F:endonuclease activity"/>
    <property type="evidence" value="ECO:0007669"/>
    <property type="project" value="UniProtKB-KW"/>
</dbReference>
<keyword evidence="14" id="KW-0460">Magnesium</keyword>
<evidence type="ECO:0000313" key="27">
    <source>
        <dbReference type="Proteomes" id="UP000249464"/>
    </source>
</evidence>
<feature type="region of interest" description="Disordered" evidence="24">
    <location>
        <begin position="1709"/>
        <end position="1738"/>
    </location>
</feature>
<evidence type="ECO:0000256" key="21">
    <source>
        <dbReference type="ARBA" id="ARBA00023268"/>
    </source>
</evidence>
<evidence type="ECO:0000256" key="20">
    <source>
        <dbReference type="ARBA" id="ARBA00023172"/>
    </source>
</evidence>
<dbReference type="GO" id="GO:0032196">
    <property type="term" value="P:transposition"/>
    <property type="evidence" value="ECO:0007669"/>
    <property type="project" value="UniProtKB-KW"/>
</dbReference>
<dbReference type="InterPro" id="IPR043502">
    <property type="entry name" value="DNA/RNA_pol_sf"/>
</dbReference>
<dbReference type="Pfam" id="PF00665">
    <property type="entry name" value="rve"/>
    <property type="match status" value="5"/>
</dbReference>
<feature type="compositionally biased region" description="Pro residues" evidence="24">
    <location>
        <begin position="869"/>
        <end position="878"/>
    </location>
</feature>
<dbReference type="PANTHER" id="PTHR42648:SF11">
    <property type="entry name" value="TRANSPOSON TY4-P GAG-POL POLYPROTEIN"/>
    <property type="match status" value="1"/>
</dbReference>
<dbReference type="InterPro" id="IPR036875">
    <property type="entry name" value="Znf_CCHC_sf"/>
</dbReference>
<organism evidence="26 27">
    <name type="scientific">Microbotryum silenes-dioicae</name>
    <dbReference type="NCBI Taxonomy" id="796604"/>
    <lineage>
        <taxon>Eukaryota</taxon>
        <taxon>Fungi</taxon>
        <taxon>Dikarya</taxon>
        <taxon>Basidiomycota</taxon>
        <taxon>Pucciniomycotina</taxon>
        <taxon>Microbotryomycetes</taxon>
        <taxon>Microbotryales</taxon>
        <taxon>Microbotryaceae</taxon>
        <taxon>Microbotryum</taxon>
    </lineage>
</organism>
<evidence type="ECO:0000256" key="2">
    <source>
        <dbReference type="ARBA" id="ARBA00022578"/>
    </source>
</evidence>
<feature type="region of interest" description="Disordered" evidence="24">
    <location>
        <begin position="2685"/>
        <end position="2707"/>
    </location>
</feature>
<sequence>MDDTSPPLATGVHPTFPADQLAALTSLLSGLTTAASGTVTTTTSSSTTRPAFPKHAHLDGPKTFANWTRQLRLCLADDIRSYVLDGIVPVDWTPSQRSARDVVARELLANSIDSAEVSAVLDAIPTADLTAPKMYSTLKSRYAPDDATRTLELFSRLWSFRPMPGTVGEFDGWIMEFKAIAQEVIDTKTTINDVLATLLLAIAHPSLESFKASFTNEQRTQRALPAIDSLADRMRVQLRSTNCLACCSPSHRVAECPVRAKHPPPGPCRSCKQNHWSFDCKQALENGKKADTANSIADSQHHVGCIATGLLARRRQLRTNSFVVDSGATSHMVSDKSLFTTYRHIAPTKIGGIAGGIHAIGTGNIAFVAASGHPITLTGVLHTPGLFVNLLSVSRLCDTDDVRVAFTKHGIDIHKDGNNIAEGTRLEEGLYLLDADHSQCQHLALLSRSQSSVPLLTLHRCLGHLAPSSIQKMVAAGLLEGLGAGYSDEEVEKFVCNACLSAKGHRLPFPDSDSHASERLGLVHSDVLSLPERSLTGIQMAPLWFLSCSSNFLVWSPLVLRSETYHCLSRCVTSNFLVWSPLVLRSETYHCLSRCVTSNFLVWSPLVLRSETYHCLSRCVCVTTSHGKRYLVTFLDDYSRKLWAYAIGHKSKVFSVFKTWLAEVELETGATLKVLRTDNGGEYCSRAFTEFCKARGTRRQYSIPRTPQQNGRAERVNRSIVEGILALLADAHLPMTFWEEAAAYFVYCKNLVQHSALDKATPNSVWQGGRTTASALHPFGCAAWLTVAPELRSKLDPKAVRVLFTGYDLASKAFRFYDTATKKVTLGRNATFLDTEFPGLRCDSAEQDDDTHFASAPFADPHTTVKPWTPLPQAPPDPLDAQPPDFSTYREPASAEESPDELDLIGRHSRDESPDEIDFLARHHRAFIATDDDNPEAEAIQPVKSITSDPQTWREAMSSDKREVWAKAATAEFNSMRDDFKVFTIDDRSTVPAGATVVTSKFVWKTKRNALGEITGHKARLVAQGNRQRDGIDFTDTFAPVARFSSIHSLLALAATNGLHVHQADIDKAYLHGDLDHDIWMTAPRGFDLPGDKVLRLRRSIYGLKQAGRIWNRHIDASLRDLGYTATGTDHCVYSRLDDRQHPHYIALYVDDLLMISPDLAEIERVISGLEQRYGVKRLGPAEYILGIQIRRLDDGSVALSQERYIMDVLARFHFDTTTRGTTVPMTPGLSLTAVPGQATERIRSWYLQAIGSLLYISLGTRPDIAFAVSYLARFANNPGHRHWIAVKHILRYLRATYRDELVYTRGQARITGVVGYSDANWGACVDTSISTMGYVFYIAGSAVSWSSKRQSRVADSTTDAEYLALSHAGKEGIYLSQLLEELHVQPVAPAHIFTDNEAAAAVARDPVHVSGTRHICLREHFVRDMVNWGDISLSHVGTSDMVADIFTKALGPKVFSTHCYALGLRTRHPRLGSASHSRGGGCEESTLSSTEAPRSGDCLIDVSSSAAPQPNVGYFASCLFARRQLPTDTFVVDSGATTHMVTNRSLFTTYRQTAHTKIGGITAIGMGDVAFVAKTGHPITLRDVLHTPGLHVNLLSVSHLCNTDRDGQAIAHGTRVNDGLYLLDADHAKCQQLAFLSCSESTVPLLTLHRCLGHLAPSSIQKMIAAGLLDGFGAGYSDKDVEECEESTLRLAQDLGARSEPGALAQDLGARSEPGASAQDLGARSEPGKLGGARLSHSHKLPASPPCVFFFLELSHSTAHIHSHHGRLSRSRTALAPQGFSQPPPESSIAAQIATLQAQLAALQASQSPATAAPALPAAPATQTNAATSAKVVFPKHARLDGPKSFTNWLRQLCLALPNQVRAYVLEGVVPATWTADQLAARDDAARELIVGSIDSADVSATLDAIPSDDLSAPRIFTALKARFAPDDATRTLKLFARLWDFRKMPASVEAYDTWLREYMSIVQEIRDAKTSLNDVLATHVLAMVPSCLDSFRLTFTDEQRNQRDLPELTTLTDRIRVQLRSAGLSTSHSAMLATASPCPACRAPGHRLRDCTSRAQHPPTGPCRRCHKKGHWALDCKPRGDQKRTGNDNQDNTPSLAAQQPNVGYFASCLLARRHLPTDAFVVDSGATTHMVADRSLFTTYRPTAHTKIGGIAGSITAIGMGDVPFVANTGHPITLRGVLHAPGLHVNLLSVSRLCDTDRVRLAFTSDSIDITKDGQAIAHGTRVNDGLYLLDADHTKCQQLAFLSRSESTVPLLTLHRCLGHLAPSSIQKMIAAGLLDGFGAGYSDKDVEEFVCNACLGSKGHRLPFPDSESHSPERLGLVHSDVLSFPTPSLTGKRYLVTFLDDHSRKLWAYAIDHKSDVFLTFQTWLAEVELETDARLRILRTDNGGEYRSNAFTEFCQSRGIRRQYSIPYTPQQNGRAERVNLSIVEGVLALLADSHLPATFWDEAAAYFVYCKNRCSHSALAKQTPQFVWNGQRTTTTALHPFGCAAWLTVAPDLRSKLDPKAARVIFTGYDLASKAFRFFDHSTNKVVLGRNATFLDDDFPGLPVNTPVDADDAERQFVIPADAPAPDTADTHTPAATPAPAVKTRTPLVRSAHMDVSSPLDDSAMSAVDVAPGYTGGSLLNSTDTSPSSSPSLAPISSPATSSGGVPSIEDSDDPLDLLHSDTAIRLRLMDVHRSDDDTLVTPTPAVGPGQPSDDDSPDEIDFLSRHHRAFIATDDDNPTLEAIEPVKSITSDPQTWREAMSSNEHDLWAQAASDEFTAMRNDFKVFTIKPRSSVPPGATIVTSKFVWKTKRNAQGDITGRKARLVAQGNRQRDGIDFSETFAPVARFSSIRCLLALAAANGYHVHQADINKAYLHGELDHDIWMTTPRGFDFPSDQVLRLRRSIYGLKQAGRIWNRHIDTSLRSLGYTATGTDHCIYSRIDDQKQPHYIALYVDDLLIVSPALDEIERVISGLEQRYGVKRLGPAESLPLWARLLAQPSYQCGHLRARPSLYFFTLRNTSDAGASAPEAKLRKPTPDAPPLRPPTHSAAFATTELLRNSSGYRDWVLAIRSRLPSGVVRYLNTGVPLESWPASYVPLWDHYACSSICASVDSQTVLPGLSPYLDEPLAAPKVWQALRERYGTVSAVDLLPVIQRLFSSDPVPVTPDLFLQFRDSFENDARLLQDSQVTVNALLASHLLARIPLSFDTWRTTFVAAQGDSTEMPSATEIFTRLYRDVKARPVDTPVAAVATPQARHGCSRPCPNPSCRKMHWLRECPDTAWAAAYRARCTAEKKASQPVASPAAVDTLNSVSFTACLLATPSPFRKSAWLLDSGANCHMTNNRGLFSELRTVAGPRVGGVAGSLPSTGCGTICIQTSKGPITVSNVLLVPDLPCNLLSVFQLDQLGYRISFASRCASIARPSGAVVATAQAIGNNLYALALGPTPCTPKALLAIPTKVSLLTLHRRLAHLPVAQIKNIVQSGLVTGVDWVYKDQELRDFYCNACLASKAHALPFARSKSIASGRLDLLHVDVARMPRPTFGGHRYMLVIIDDFSRKHWCILLALKSDVFPRLRDWILEVENATGNKVKTIRSDNGGEFTLGNFVDFCASKGIRRELTIPYTPQQNGRVERSNRTIKEGILALLYSSGADSRLWGEAALYYVHCKNLMPHAGIGGEIPDTRWHGFAPDISTLRAFGCRAWHHLPSAKRTDLDPKAVPLLFVGFDQHAKAFRLFEPSTRRIQLSRNVVFRESEFPALRPATDVRAEPIPLPVVIDAYPDQVDPLTPLLVASPRSLTPRAEPPRPVPAAPDQGPHRPSPAREVPDQDSLAPPAPDQGSPARELPDPESPASSASDQGSSNSAISTPCPSPRPVASRVLPAPSSPARSDSPDPINLLPRPRDVALLCQAQEFPDDVDDALHSPSAVAYLASGAAALIETSPADPAELIAPARDPPHWRAAMATPQADEWRLAARDKFDSLLRDFSAFTPIDESLVPADAKVLGSRFVFRTKRDQHGQVKSYKGRLVARGDSQRSGIDFDETFAPVAKFTSIRALLALAAAHGYHVHQADIDKAYLHGKLDAPLYIRVPDGIYMPGKVLQLHRSLYGLRQAGRIWNDEIDSALSALGYVATESDHCVYVRTTGNVRHYIALYVDDLLMISPSLPEIERTLQGLEQRYGVKRLGEAEYVLGIQIRRSPDGSISLSQEQYLKDPTPFPDRTRYLQAIGSLMYASTGTRPNLAYTVGYLARFSHSPSAAAWGAVKHAFRYIAGTLPHGLRYTRGDPAPLLGYSDCNWGACVLSSKSTMGYTFVYAGAAVSWSSRLQSRVADSTCDAEYLALSHAGKEAIFLRQLFGELGLSSSKPVPIYGDNQGANALTKNLVFHARTRHIRLREHFVRDMVSMGDIVVQYINTEYILGIQIRRLEDGSIALSQERYIMDVLARFHFDTTTRGATVPMTPGLSLTAVPGQGTERIRSWYLQAIGSLLYISLGTRPDIAFAVSYLSRFANNPGRRHWVAVKHVLRYLRTTYRVELLYACGPTKITGVVGYSDANWGACVDTSISTMGFVFYLAGSAVSWSSKRQTRVADSTTDAEYFALSHAGKEAIYLTQLLSELHVRPVDAAHIFTDNEAAATVAHDPVHTSGTRHIRLREHFVRDMVHQGDISLSHVGTANMVADIFTKALGPKIFGVHCYALGLRTRHPRLKSTSRSRGGGPGALAQDLGARSELGALAQDLGARSEPGKLGGARLSHFDRIEFVCNACLGSKGHRLPFPDSESHSPERLGLVHSDVLLFPTPSLTGKRYLVTFLDDHSRKLWAYVIDHKSDVFPTFQTWLADVELETNARLRVLRTDNGGEYRSNAFTEFCKSKGIHRQYSIPYTPQQNGRAKRVNLSIVEGVLAVLADARLPCESYNSLYFLLTSSPSFCLVLSVIFGLSFTLLFYHWACQLAPRFSLSCSSNFIGLVSLRGHLRARPRRFFFALRTTRPHPAPCTPGMSDNTLKSSTLAVPPLRPPTQVAAFAASDLLRDTNGYQDWVLTLCSRLPSNIIDYLQSGVPLSSWPPSYVSLWDHYACASICAAVDPRMVLPGLSQYFSDPRSGHKIWVALRMRYGAVSAVNLLPVISRLFSPDPMPDTADEFLQFRDQFENDSRLLDDSKVTTDSLLASHLLARMPSSLSAWRTTFVNSQGTSHTLPPAAQILDRIYREIKARPVDSPVAATTTSQQRVSHSPCPNPSCRKMHWLWDCPDTAWAAAFRARKAAAGATSRNHKKGSRAVASPAVTSPAVDEKPEPVTFTACLLATPSAFPKSAWLLDSGANRHMANDSQLFSTLRPFAGPHVAGVAGSLPSTGCGSVRLLTSAGPVVVTDVLLVPSLPCNLLSVRRLDRLGFTTSFGSGRTTIRNSSGTVVATAQAITNDLYALTVAPSPCMPNALLATPHRVSLLTMHRRFAHLPVAQLKSVVQKGLVTGVDWVYSEEEVRSFNCNACLASKAHALPFARSKSIASGRLDLVHVNVAQMPRASFGGHRYMLVIVDDYTRKHWCILLTHKSDVFHRLRAWILEVENATGDRVKTIRSNNGGEFTLRNFVDFCVAKGIRRELTIPYTPQQNGRVERTNCTIKEGILALLYSAGADTRLWAEAATYFVHCKNLMPHAGICGDIPDTRWYGIAPDVSSLRAFGCCAWHCLPSVKRTTLNPKAVPLMFVGLNDHAKAYRLFDPATRKILLSRNIVFCESEFPALQSVADTHTGITPLPVAADIHPDQVDHSAPLLVASPHSLAPRAEPPGPAPTASDQGPRRPLPARVLPDQDSRARPASDQGSPPAPDQGSLPASDQARCGKTKENNESATAAGLKYFLLGALSSALILLGSSLIYGYTGLTNLDAISNLISVPTSLSSHIMAVLGHKLP</sequence>
<keyword evidence="10" id="KW-0064">Aspartyl protease</keyword>
<keyword evidence="13" id="KW-0067">ATP-binding</keyword>
<keyword evidence="20" id="KW-0233">DNA recombination</keyword>
<evidence type="ECO:0000256" key="17">
    <source>
        <dbReference type="ARBA" id="ARBA00022918"/>
    </source>
</evidence>
<evidence type="ECO:0000256" key="12">
    <source>
        <dbReference type="ARBA" id="ARBA00022801"/>
    </source>
</evidence>
<gene>
    <name evidence="26" type="primary">BQ5605_C004g03144</name>
    <name evidence="26" type="ORF">BQ5605_C004G03144</name>
</gene>
<dbReference type="GO" id="GO:0003964">
    <property type="term" value="F:RNA-directed DNA polymerase activity"/>
    <property type="evidence" value="ECO:0007669"/>
    <property type="project" value="UniProtKB-KW"/>
</dbReference>
<dbReference type="Pfam" id="PF22936">
    <property type="entry name" value="Pol_BBD"/>
    <property type="match status" value="5"/>
</dbReference>
<keyword evidence="16" id="KW-0229">DNA integration</keyword>
<feature type="compositionally biased region" description="Low complexity" evidence="24">
    <location>
        <begin position="2572"/>
        <end position="2590"/>
    </location>
</feature>
<dbReference type="InterPro" id="IPR013103">
    <property type="entry name" value="RVT_2"/>
</dbReference>
<evidence type="ECO:0000256" key="1">
    <source>
        <dbReference type="ARBA" id="ARBA00002180"/>
    </source>
</evidence>
<dbReference type="GO" id="GO:0003887">
    <property type="term" value="F:DNA-directed DNA polymerase activity"/>
    <property type="evidence" value="ECO:0007669"/>
    <property type="project" value="UniProtKB-KW"/>
</dbReference>
<evidence type="ECO:0000256" key="18">
    <source>
        <dbReference type="ARBA" id="ARBA00022932"/>
    </source>
</evidence>
<dbReference type="InterPro" id="IPR036397">
    <property type="entry name" value="RNaseH_sf"/>
</dbReference>
<evidence type="ECO:0000256" key="4">
    <source>
        <dbReference type="ARBA" id="ARBA00022664"/>
    </source>
</evidence>
<name>A0A2X0N3W8_9BASI</name>
<dbReference type="SMART" id="SM00343">
    <property type="entry name" value="ZnF_C2HC"/>
    <property type="match status" value="4"/>
</dbReference>
<feature type="domain" description="Integrase catalytic" evidence="25">
    <location>
        <begin position="5468"/>
        <end position="5644"/>
    </location>
</feature>
<feature type="domain" description="Integrase catalytic" evidence="25">
    <location>
        <begin position="2314"/>
        <end position="2481"/>
    </location>
</feature>
<comment type="function">
    <text evidence="1">The aspartyl protease (PR) mediates the proteolytic cleavages of the Gag and Gag-Pol polyproteins after assembly of the VLP.</text>
</comment>
<dbReference type="InterPro" id="IPR001750">
    <property type="entry name" value="ND/Mrp_TM"/>
</dbReference>
<evidence type="ECO:0000313" key="26">
    <source>
        <dbReference type="EMBL" id="SGY70361.1"/>
    </source>
</evidence>
<feature type="compositionally biased region" description="Low complexity" evidence="24">
    <location>
        <begin position="3865"/>
        <end position="3878"/>
    </location>
</feature>
<feature type="region of interest" description="Disordered" evidence="24">
    <location>
        <begin position="1472"/>
        <end position="1492"/>
    </location>
</feature>
<feature type="region of interest" description="Disordered" evidence="24">
    <location>
        <begin position="3014"/>
        <end position="3033"/>
    </location>
</feature>
<dbReference type="GO" id="GO:0006397">
    <property type="term" value="P:mRNA processing"/>
    <property type="evidence" value="ECO:0007669"/>
    <property type="project" value="UniProtKB-KW"/>
</dbReference>
<dbReference type="CDD" id="cd09272">
    <property type="entry name" value="RNase_HI_RT_Ty1"/>
    <property type="match status" value="3"/>
</dbReference>
<evidence type="ECO:0000256" key="16">
    <source>
        <dbReference type="ARBA" id="ARBA00022908"/>
    </source>
</evidence>
<protein>
    <submittedName>
        <fullName evidence="26">BQ5605_C004g03144 protein</fullName>
    </submittedName>
</protein>
<evidence type="ECO:0000256" key="19">
    <source>
        <dbReference type="ARBA" id="ARBA00023113"/>
    </source>
</evidence>
<dbReference type="Pfam" id="PF25597">
    <property type="entry name" value="SH3_retrovirus"/>
    <property type="match status" value="4"/>
</dbReference>
<feature type="region of interest" description="Disordered" evidence="24">
    <location>
        <begin position="3779"/>
        <end position="3882"/>
    </location>
</feature>
<keyword evidence="4" id="KW-0507">mRNA processing</keyword>
<dbReference type="GO" id="GO:0006310">
    <property type="term" value="P:DNA recombination"/>
    <property type="evidence" value="ECO:0007669"/>
    <property type="project" value="UniProtKB-KW"/>
</dbReference>
<dbReference type="GO" id="GO:0004190">
    <property type="term" value="F:aspartic-type endopeptidase activity"/>
    <property type="evidence" value="ECO:0007669"/>
    <property type="project" value="UniProtKB-KW"/>
</dbReference>
<feature type="domain" description="Integrase catalytic" evidence="25">
    <location>
        <begin position="4757"/>
        <end position="4896"/>
    </location>
</feature>
<feature type="region of interest" description="Disordered" evidence="24">
    <location>
        <begin position="1764"/>
        <end position="1788"/>
    </location>
</feature>
<dbReference type="GO" id="GO:0005524">
    <property type="term" value="F:ATP binding"/>
    <property type="evidence" value="ECO:0007669"/>
    <property type="project" value="UniProtKB-KW"/>
</dbReference>
<feature type="compositionally biased region" description="Basic and acidic residues" evidence="24">
    <location>
        <begin position="2079"/>
        <end position="2088"/>
    </location>
</feature>
<feature type="compositionally biased region" description="Polar residues" evidence="24">
    <location>
        <begin position="2089"/>
        <end position="2100"/>
    </location>
</feature>
<keyword evidence="9" id="KW-0547">Nucleotide-binding</keyword>
<feature type="compositionally biased region" description="Low complexity" evidence="24">
    <location>
        <begin position="3834"/>
        <end position="3850"/>
    </location>
</feature>
<keyword evidence="21" id="KW-0511">Multifunctional enzyme</keyword>
<feature type="compositionally biased region" description="Low complexity" evidence="24">
    <location>
        <begin position="5252"/>
        <end position="5262"/>
    </location>
</feature>
<feature type="compositionally biased region" description="Low complexity" evidence="24">
    <location>
        <begin position="2627"/>
        <end position="2652"/>
    </location>
</feature>